<evidence type="ECO:0000256" key="1">
    <source>
        <dbReference type="SAM" id="MobiDB-lite"/>
    </source>
</evidence>
<comment type="caution">
    <text evidence="3">The sequence shown here is derived from an EMBL/GenBank/DDBJ whole genome shotgun (WGS) entry which is preliminary data.</text>
</comment>
<accession>A0A0C1NBC0</accession>
<proteinExistence type="predicted"/>
<evidence type="ECO:0000313" key="3">
    <source>
        <dbReference type="EMBL" id="KIE12057.1"/>
    </source>
</evidence>
<reference evidence="2" key="2">
    <citation type="submission" date="2019-11" db="EMBL/GenBank/DDBJ databases">
        <title>Improved Assembly of Tolypothrix boutellei genome.</title>
        <authorList>
            <person name="Sarangi A.N."/>
            <person name="Mukherjee M."/>
            <person name="Ghosh S."/>
            <person name="Singh D."/>
            <person name="Das A."/>
            <person name="Kant S."/>
            <person name="Prusty A."/>
            <person name="Tripathy S."/>
        </authorList>
    </citation>
    <scope>NUCLEOTIDE SEQUENCE</scope>
    <source>
        <strain evidence="2">VB521301</strain>
    </source>
</reference>
<organism evidence="3">
    <name type="scientific">Tolypothrix bouteillei VB521301</name>
    <dbReference type="NCBI Taxonomy" id="1479485"/>
    <lineage>
        <taxon>Bacteria</taxon>
        <taxon>Bacillati</taxon>
        <taxon>Cyanobacteriota</taxon>
        <taxon>Cyanophyceae</taxon>
        <taxon>Nostocales</taxon>
        <taxon>Tolypothrichaceae</taxon>
        <taxon>Tolypothrix</taxon>
    </lineage>
</organism>
<reference evidence="3" key="1">
    <citation type="journal article" date="2015" name="Genome Announc.">
        <title>Draft Genome Sequence of Tolypothrix boutellei Strain VB521301.</title>
        <authorList>
            <person name="Chandrababunaidu M.M."/>
            <person name="Singh D."/>
            <person name="Sen D."/>
            <person name="Bhan S."/>
            <person name="Das S."/>
            <person name="Gupta A."/>
            <person name="Adhikary S.P."/>
            <person name="Tripathy S."/>
        </authorList>
    </citation>
    <scope>NUCLEOTIDE SEQUENCE</scope>
    <source>
        <strain evidence="3">VB521301</strain>
    </source>
</reference>
<dbReference type="PROSITE" id="PS51257">
    <property type="entry name" value="PROKAR_LIPOPROTEIN"/>
    <property type="match status" value="1"/>
</dbReference>
<keyword evidence="4" id="KW-1185">Reference proteome</keyword>
<feature type="region of interest" description="Disordered" evidence="1">
    <location>
        <begin position="36"/>
        <end position="60"/>
    </location>
</feature>
<feature type="compositionally biased region" description="Pro residues" evidence="1">
    <location>
        <begin position="38"/>
        <end position="47"/>
    </location>
</feature>
<protein>
    <submittedName>
        <fullName evidence="2">DUF928 domain-containing protein</fullName>
    </submittedName>
</protein>
<dbReference type="OrthoDB" id="536034at2"/>
<dbReference type="EMBL" id="JHEG02000037">
    <property type="protein sequence ID" value="KIE12057.1"/>
    <property type="molecule type" value="Genomic_DNA"/>
</dbReference>
<dbReference type="AlphaFoldDB" id="A0A0C1NBC0"/>
<dbReference type="EMBL" id="JHEG04000001">
    <property type="protein sequence ID" value="KAF3890633.1"/>
    <property type="molecule type" value="Genomic_DNA"/>
</dbReference>
<name>A0A0C1NBC0_9CYAN</name>
<dbReference type="Proteomes" id="UP000029738">
    <property type="component" value="Unassembled WGS sequence"/>
</dbReference>
<dbReference type="STRING" id="1479485.DA73_0210655"/>
<dbReference type="RefSeq" id="WP_038086422.1">
    <property type="nucleotide sequence ID" value="NZ_JHEG04000001.1"/>
</dbReference>
<dbReference type="InterPro" id="IPR010328">
    <property type="entry name" value="DUF928"/>
</dbReference>
<evidence type="ECO:0000313" key="2">
    <source>
        <dbReference type="EMBL" id="KAF3890633.1"/>
    </source>
</evidence>
<gene>
    <name evidence="3" type="ORF">DA73_0210655</name>
    <name evidence="2" type="ORF">DA73_0400038195</name>
</gene>
<evidence type="ECO:0000313" key="4">
    <source>
        <dbReference type="Proteomes" id="UP000029738"/>
    </source>
</evidence>
<dbReference type="Pfam" id="PF06051">
    <property type="entry name" value="DUF928"/>
    <property type="match status" value="1"/>
</dbReference>
<sequence>MKPFNRQLVFKTSFILILIISCLSAPIALQAKSMPVRFNPPPPPPDRGAPGNRGEGASRGECISSNLPLTALVPSYEQSLSLQKGETSTMTQVWGLTSVEQPSFWFYLPYNQSLIQAIEFVLQTDNNKTIYRTNISIPPKSAIIGVSLKETPASLEIDKRYRWFLKVRVACNSQQTTLDYVEGWVQRVNLKTALSDRLKQATPQQQAVIYAQEGIWYDALTSLAELRLANPQDSVLAEDWKNLLATIGLEKVVAQPLVRVTR</sequence>